<evidence type="ECO:0000313" key="2">
    <source>
        <dbReference type="Proteomes" id="UP001341840"/>
    </source>
</evidence>
<reference evidence="1 2" key="1">
    <citation type="journal article" date="2023" name="Plants (Basel)">
        <title>Bridging the Gap: Combining Genomics and Transcriptomics Approaches to Understand Stylosanthes scabra, an Orphan Legume from the Brazilian Caatinga.</title>
        <authorList>
            <person name="Ferreira-Neto J.R.C."/>
            <person name="da Silva M.D."/>
            <person name="Binneck E."/>
            <person name="de Melo N.F."/>
            <person name="da Silva R.H."/>
            <person name="de Melo A.L.T.M."/>
            <person name="Pandolfi V."/>
            <person name="Bustamante F.O."/>
            <person name="Brasileiro-Vidal A.C."/>
            <person name="Benko-Iseppon A.M."/>
        </authorList>
    </citation>
    <scope>NUCLEOTIDE SEQUENCE [LARGE SCALE GENOMIC DNA]</scope>
    <source>
        <tissue evidence="1">Leaves</tissue>
    </source>
</reference>
<name>A0ABU6VA53_9FABA</name>
<accession>A0ABU6VA53</accession>
<evidence type="ECO:0008006" key="3">
    <source>
        <dbReference type="Google" id="ProtNLM"/>
    </source>
</evidence>
<evidence type="ECO:0000313" key="1">
    <source>
        <dbReference type="EMBL" id="MED6170565.1"/>
    </source>
</evidence>
<keyword evidence="2" id="KW-1185">Reference proteome</keyword>
<proteinExistence type="predicted"/>
<gene>
    <name evidence="1" type="ORF">PIB30_032244</name>
</gene>
<dbReference type="EMBL" id="JASCZI010151176">
    <property type="protein sequence ID" value="MED6170565.1"/>
    <property type="molecule type" value="Genomic_DNA"/>
</dbReference>
<sequence>METINERTTGEAILGSVEGSLQFILEVVGLKEKNIVFIIDVKNIVDWILGKIRTSWKLRMLRSKTHMVKQVFQNCTVKHMHNGEYKHKKRWVDLAANKTGQWTHWE</sequence>
<comment type="caution">
    <text evidence="1">The sequence shown here is derived from an EMBL/GenBank/DDBJ whole genome shotgun (WGS) entry which is preliminary data.</text>
</comment>
<protein>
    <recommendedName>
        <fullName evidence="3">RNase H type-1 domain-containing protein</fullName>
    </recommendedName>
</protein>
<organism evidence="1 2">
    <name type="scientific">Stylosanthes scabra</name>
    <dbReference type="NCBI Taxonomy" id="79078"/>
    <lineage>
        <taxon>Eukaryota</taxon>
        <taxon>Viridiplantae</taxon>
        <taxon>Streptophyta</taxon>
        <taxon>Embryophyta</taxon>
        <taxon>Tracheophyta</taxon>
        <taxon>Spermatophyta</taxon>
        <taxon>Magnoliopsida</taxon>
        <taxon>eudicotyledons</taxon>
        <taxon>Gunneridae</taxon>
        <taxon>Pentapetalae</taxon>
        <taxon>rosids</taxon>
        <taxon>fabids</taxon>
        <taxon>Fabales</taxon>
        <taxon>Fabaceae</taxon>
        <taxon>Papilionoideae</taxon>
        <taxon>50 kb inversion clade</taxon>
        <taxon>dalbergioids sensu lato</taxon>
        <taxon>Dalbergieae</taxon>
        <taxon>Pterocarpus clade</taxon>
        <taxon>Stylosanthes</taxon>
    </lineage>
</organism>
<dbReference type="Proteomes" id="UP001341840">
    <property type="component" value="Unassembled WGS sequence"/>
</dbReference>